<dbReference type="RefSeq" id="WP_046767370.1">
    <property type="nucleotide sequence ID" value="NZ_KQ061221.1"/>
</dbReference>
<evidence type="ECO:0000256" key="1">
    <source>
        <dbReference type="SAM" id="MobiDB-lite"/>
    </source>
</evidence>
<dbReference type="OrthoDB" id="5198715at2"/>
<organism evidence="2 3">
    <name type="scientific">Jiangella alkaliphila</name>
    <dbReference type="NCBI Taxonomy" id="419479"/>
    <lineage>
        <taxon>Bacteria</taxon>
        <taxon>Bacillati</taxon>
        <taxon>Actinomycetota</taxon>
        <taxon>Actinomycetes</taxon>
        <taxon>Jiangellales</taxon>
        <taxon>Jiangellaceae</taxon>
        <taxon>Jiangella</taxon>
    </lineage>
</organism>
<feature type="region of interest" description="Disordered" evidence="1">
    <location>
        <begin position="30"/>
        <end position="50"/>
    </location>
</feature>
<reference evidence="3" key="1">
    <citation type="submission" date="2016-10" db="EMBL/GenBank/DDBJ databases">
        <authorList>
            <person name="Varghese N."/>
            <person name="Submissions S."/>
        </authorList>
    </citation>
    <scope>NUCLEOTIDE SEQUENCE [LARGE SCALE GENOMIC DNA]</scope>
    <source>
        <strain evidence="3">DSM 45079</strain>
    </source>
</reference>
<dbReference type="EMBL" id="LT629791">
    <property type="protein sequence ID" value="SDU58379.1"/>
    <property type="molecule type" value="Genomic_DNA"/>
</dbReference>
<dbReference type="STRING" id="419479.SAMN04488563_2937"/>
<sequence>MTDPAHVVPDGFQTPSFETKPLEIQPDEVETGPDIIARPPIPPNDPGTSSREELEMALQRAQLVADDCESLLSAAQRAMEDGAWVSNLADEFSNALGVHSRMAGNVAGACVETIQAALDARGDDELLEVRPR</sequence>
<evidence type="ECO:0000313" key="2">
    <source>
        <dbReference type="EMBL" id="SDU58379.1"/>
    </source>
</evidence>
<keyword evidence="3" id="KW-1185">Reference proteome</keyword>
<name>A0A1H2JPE0_9ACTN</name>
<accession>A0A1H2JPE0</accession>
<evidence type="ECO:0000313" key="3">
    <source>
        <dbReference type="Proteomes" id="UP000182977"/>
    </source>
</evidence>
<protein>
    <recommendedName>
        <fullName evidence="4">Excreted virulence factor EspC, type VII ESX diderm</fullName>
    </recommendedName>
</protein>
<gene>
    <name evidence="2" type="ORF">SAMN04488563_2937</name>
</gene>
<proteinExistence type="predicted"/>
<evidence type="ECO:0008006" key="4">
    <source>
        <dbReference type="Google" id="ProtNLM"/>
    </source>
</evidence>
<dbReference type="AlphaFoldDB" id="A0A1H2JPE0"/>
<dbReference type="Proteomes" id="UP000182977">
    <property type="component" value="Chromosome I"/>
</dbReference>